<dbReference type="RefSeq" id="WP_121027964.1">
    <property type="nucleotide sequence ID" value="NZ_RCCE01000007.1"/>
</dbReference>
<evidence type="ECO:0000313" key="1">
    <source>
        <dbReference type="EMBL" id="RLJ40668.1"/>
    </source>
</evidence>
<accession>A0A497VJ56</accession>
<keyword evidence="2" id="KW-1185">Reference proteome</keyword>
<evidence type="ECO:0008006" key="3">
    <source>
        <dbReference type="Google" id="ProtNLM"/>
    </source>
</evidence>
<dbReference type="OrthoDB" id="7868159at2"/>
<organism evidence="1 2">
    <name type="scientific">Litoreibacter meonggei</name>
    <dbReference type="NCBI Taxonomy" id="1049199"/>
    <lineage>
        <taxon>Bacteria</taxon>
        <taxon>Pseudomonadati</taxon>
        <taxon>Pseudomonadota</taxon>
        <taxon>Alphaproteobacteria</taxon>
        <taxon>Rhodobacterales</taxon>
        <taxon>Roseobacteraceae</taxon>
        <taxon>Litoreibacter</taxon>
    </lineage>
</organism>
<reference evidence="1 2" key="1">
    <citation type="submission" date="2018-10" db="EMBL/GenBank/DDBJ databases">
        <title>Genomic Encyclopedia of Archaeal and Bacterial Type Strains, Phase II (KMG-II): from individual species to whole genera.</title>
        <authorList>
            <person name="Goeker M."/>
        </authorList>
    </citation>
    <scope>NUCLEOTIDE SEQUENCE [LARGE SCALE GENOMIC DNA]</scope>
    <source>
        <strain evidence="1 2">DSM 29466</strain>
    </source>
</reference>
<dbReference type="AlphaFoldDB" id="A0A497VJ56"/>
<name>A0A497VJ56_9RHOB</name>
<comment type="caution">
    <text evidence="1">The sequence shown here is derived from an EMBL/GenBank/DDBJ whole genome shotgun (WGS) entry which is preliminary data.</text>
</comment>
<sequence length="70" mass="8282">MKSYEPKILTFTPDKKFSYQEMEDTIASYTVEGWQIVSMTHLQGMQAFYTVLLQREMPEDEAEELLEKRA</sequence>
<evidence type="ECO:0000313" key="2">
    <source>
        <dbReference type="Proteomes" id="UP000269157"/>
    </source>
</evidence>
<gene>
    <name evidence="1" type="ORF">BCF46_3740</name>
</gene>
<dbReference type="EMBL" id="RCCE01000007">
    <property type="protein sequence ID" value="RLJ40668.1"/>
    <property type="molecule type" value="Genomic_DNA"/>
</dbReference>
<dbReference type="Proteomes" id="UP000269157">
    <property type="component" value="Unassembled WGS sequence"/>
</dbReference>
<protein>
    <recommendedName>
        <fullName evidence="3">DUF4177 domain-containing protein</fullName>
    </recommendedName>
</protein>
<proteinExistence type="predicted"/>